<evidence type="ECO:0000259" key="3">
    <source>
        <dbReference type="SMART" id="SM00331"/>
    </source>
</evidence>
<name>A0A923MEI3_9FIRM</name>
<dbReference type="InterPro" id="IPR045768">
    <property type="entry name" value="SpoIIE_N"/>
</dbReference>
<dbReference type="PANTHER" id="PTHR43156:SF2">
    <property type="entry name" value="STAGE II SPORULATION PROTEIN E"/>
    <property type="match status" value="1"/>
</dbReference>
<dbReference type="Proteomes" id="UP000620327">
    <property type="component" value="Unassembled WGS sequence"/>
</dbReference>
<sequence length="672" mass="71146">MEYGSMSIQRLQSGRWLNWGIRFFLTAALTASQTAGGYAPFALGCIAAAGPGADGAAALLGGVTGALLFLDFQQVLALAAVGILILTAATAFRDTAFLQKPWVLPVLAAGMVLAVGGIYVLQSLDPLSHAAPCAAASALTGVSAHFFTRLFQPEEDRLAPEGLLFLGAALTLALGDLTILNVSVGRVLLCALLAYTAYDQGPMTGVTAGLGLGLITDLSAGTSGLFTAAYGVAGLCAAKCRRRSMAALAFFSGAAAAMLTSREELAQTLLLETVAGSLLFLALPRRIFGGKRLLREAAPNTAQRTALKTHLNRAAEALRELYDSMSRTPPPQEENPAVIFDRAAEKVCRGCALCELCWQKDYTATFNALNDATPYLLERGKAKAKDFPVHFADRCIHLSELLQAINGELSAFLLRKQYRRQLEETRRSAKGQYAQMSDLLTAAAAGLSGAAPAFGEIPACVIGAALRPKEGEMVCGDTMEAFRTDSGLWCLLLADGMGSGDAARRESSLTCRLLRQFLEADIQPEAALTTLNSAMALRGAETGSFTTVDLCVLKGSEATFYKFGAAPSYLKKNGAVRRITGSSLPVGLRGTPAAPDITTVTLEPGSFAVMISDGVADPSRDEWLQDLLAGWGGDDPQTLANLILSESIRRERLQDDCAVQVLYRLPESEQPV</sequence>
<dbReference type="EMBL" id="JACOQI010000001">
    <property type="protein sequence ID" value="MBC5768873.1"/>
    <property type="molecule type" value="Genomic_DNA"/>
</dbReference>
<feature type="transmembrane region" description="Helical" evidence="2">
    <location>
        <begin position="127"/>
        <end position="151"/>
    </location>
</feature>
<gene>
    <name evidence="4" type="ORF">H8Z83_00725</name>
</gene>
<dbReference type="InterPro" id="IPR001932">
    <property type="entry name" value="PPM-type_phosphatase-like_dom"/>
</dbReference>
<keyword evidence="5" id="KW-1185">Reference proteome</keyword>
<dbReference type="InterPro" id="IPR052016">
    <property type="entry name" value="Bact_Sigma-Reg"/>
</dbReference>
<feature type="transmembrane region" description="Helical" evidence="2">
    <location>
        <begin position="102"/>
        <end position="121"/>
    </location>
</feature>
<proteinExistence type="predicted"/>
<dbReference type="AlphaFoldDB" id="A0A923MEI3"/>
<evidence type="ECO:0000256" key="1">
    <source>
        <dbReference type="ARBA" id="ARBA00022801"/>
    </source>
</evidence>
<accession>A0A923MEI3</accession>
<feature type="domain" description="PPM-type phosphatase" evidence="3">
    <location>
        <begin position="457"/>
        <end position="664"/>
    </location>
</feature>
<evidence type="ECO:0000313" key="4">
    <source>
        <dbReference type="EMBL" id="MBC5768873.1"/>
    </source>
</evidence>
<evidence type="ECO:0000256" key="2">
    <source>
        <dbReference type="SAM" id="Phobius"/>
    </source>
</evidence>
<dbReference type="GO" id="GO:0016791">
    <property type="term" value="F:phosphatase activity"/>
    <property type="evidence" value="ECO:0007669"/>
    <property type="project" value="TreeGrafter"/>
</dbReference>
<dbReference type="PANTHER" id="PTHR43156">
    <property type="entry name" value="STAGE II SPORULATION PROTEIN E-RELATED"/>
    <property type="match status" value="1"/>
</dbReference>
<keyword evidence="2" id="KW-0812">Transmembrane</keyword>
<evidence type="ECO:0000313" key="5">
    <source>
        <dbReference type="Proteomes" id="UP000620327"/>
    </source>
</evidence>
<dbReference type="InterPro" id="IPR036457">
    <property type="entry name" value="PPM-type-like_dom_sf"/>
</dbReference>
<organism evidence="4 5">
    <name type="scientific">Dysosmobacter segnis</name>
    <dbReference type="NCBI Taxonomy" id="2763042"/>
    <lineage>
        <taxon>Bacteria</taxon>
        <taxon>Bacillati</taxon>
        <taxon>Bacillota</taxon>
        <taxon>Clostridia</taxon>
        <taxon>Eubacteriales</taxon>
        <taxon>Oscillospiraceae</taxon>
        <taxon>Dysosmobacter</taxon>
    </lineage>
</organism>
<dbReference type="Pfam" id="PF19732">
    <property type="entry name" value="SpoIIE_N"/>
    <property type="match status" value="1"/>
</dbReference>
<keyword evidence="1" id="KW-0378">Hydrolase</keyword>
<dbReference type="SMART" id="SM00331">
    <property type="entry name" value="PP2C_SIG"/>
    <property type="match status" value="1"/>
</dbReference>
<dbReference type="Gene3D" id="3.60.40.10">
    <property type="entry name" value="PPM-type phosphatase domain"/>
    <property type="match status" value="1"/>
</dbReference>
<keyword evidence="2" id="KW-1133">Transmembrane helix</keyword>
<dbReference type="SUPFAM" id="SSF81606">
    <property type="entry name" value="PP2C-like"/>
    <property type="match status" value="1"/>
</dbReference>
<comment type="caution">
    <text evidence="4">The sequence shown here is derived from an EMBL/GenBank/DDBJ whole genome shotgun (WGS) entry which is preliminary data.</text>
</comment>
<feature type="transmembrane region" description="Helical" evidence="2">
    <location>
        <begin position="208"/>
        <end position="232"/>
    </location>
</feature>
<dbReference type="Pfam" id="PF07228">
    <property type="entry name" value="SpoIIE"/>
    <property type="match status" value="1"/>
</dbReference>
<keyword evidence="2" id="KW-0472">Membrane</keyword>
<dbReference type="RefSeq" id="WP_187013277.1">
    <property type="nucleotide sequence ID" value="NZ_JACOQI010000001.1"/>
</dbReference>
<reference evidence="4" key="1">
    <citation type="submission" date="2020-08" db="EMBL/GenBank/DDBJ databases">
        <title>Genome public.</title>
        <authorList>
            <person name="Liu C."/>
            <person name="Sun Q."/>
        </authorList>
    </citation>
    <scope>NUCLEOTIDE SEQUENCE</scope>
    <source>
        <strain evidence="4">BX15</strain>
    </source>
</reference>
<feature type="transmembrane region" description="Helical" evidence="2">
    <location>
        <begin position="65"/>
        <end position="90"/>
    </location>
</feature>
<protein>
    <submittedName>
        <fullName evidence="4">SpoIIE family protein phosphatase</fullName>
    </submittedName>
</protein>
<feature type="transmembrane region" description="Helical" evidence="2">
    <location>
        <begin position="163"/>
        <end position="196"/>
    </location>
</feature>